<dbReference type="EMBL" id="CAJHJT010000001">
    <property type="protein sequence ID" value="CAD6996352.1"/>
    <property type="molecule type" value="Genomic_DNA"/>
</dbReference>
<keyword evidence="2" id="KW-1185">Reference proteome</keyword>
<evidence type="ECO:0000313" key="2">
    <source>
        <dbReference type="Proteomes" id="UP000606786"/>
    </source>
</evidence>
<protein>
    <submittedName>
        <fullName evidence="1">(Mediterranean fruit fly) hypothetical protein</fullName>
    </submittedName>
</protein>
<sequence>LRRDVVVTHSCNSKYCTQTANLKEEEYEEPEKQAINNIAFSQLRGVNATQRAQRKAACEYR</sequence>
<comment type="caution">
    <text evidence="1">The sequence shown here is derived from an EMBL/GenBank/DDBJ whole genome shotgun (WGS) entry which is preliminary data.</text>
</comment>
<dbReference type="Proteomes" id="UP000606786">
    <property type="component" value="Unassembled WGS sequence"/>
</dbReference>
<name>A0A811UAR3_CERCA</name>
<gene>
    <name evidence="1" type="ORF">CCAP1982_LOCUS5030</name>
</gene>
<organism evidence="1 2">
    <name type="scientific">Ceratitis capitata</name>
    <name type="common">Mediterranean fruit fly</name>
    <name type="synonym">Tephritis capitata</name>
    <dbReference type="NCBI Taxonomy" id="7213"/>
    <lineage>
        <taxon>Eukaryota</taxon>
        <taxon>Metazoa</taxon>
        <taxon>Ecdysozoa</taxon>
        <taxon>Arthropoda</taxon>
        <taxon>Hexapoda</taxon>
        <taxon>Insecta</taxon>
        <taxon>Pterygota</taxon>
        <taxon>Neoptera</taxon>
        <taxon>Endopterygota</taxon>
        <taxon>Diptera</taxon>
        <taxon>Brachycera</taxon>
        <taxon>Muscomorpha</taxon>
        <taxon>Tephritoidea</taxon>
        <taxon>Tephritidae</taxon>
        <taxon>Ceratitis</taxon>
        <taxon>Ceratitis</taxon>
    </lineage>
</organism>
<reference evidence="1" key="1">
    <citation type="submission" date="2020-11" db="EMBL/GenBank/DDBJ databases">
        <authorList>
            <person name="Whitehead M."/>
        </authorList>
    </citation>
    <scope>NUCLEOTIDE SEQUENCE</scope>
    <source>
        <strain evidence="1">EGII</strain>
    </source>
</reference>
<dbReference type="AlphaFoldDB" id="A0A811UAR3"/>
<proteinExistence type="predicted"/>
<accession>A0A811UAR3</accession>
<feature type="non-terminal residue" evidence="1">
    <location>
        <position position="1"/>
    </location>
</feature>
<evidence type="ECO:0000313" key="1">
    <source>
        <dbReference type="EMBL" id="CAD6996352.1"/>
    </source>
</evidence>